<keyword evidence="2" id="KW-1185">Reference proteome</keyword>
<evidence type="ECO:0000313" key="2">
    <source>
        <dbReference type="Proteomes" id="UP000250140"/>
    </source>
</evidence>
<dbReference type="EMBL" id="KV749959">
    <property type="protein sequence ID" value="OCL06929.1"/>
    <property type="molecule type" value="Genomic_DNA"/>
</dbReference>
<dbReference type="AlphaFoldDB" id="A0A8E2JRK6"/>
<reference evidence="1 2" key="1">
    <citation type="journal article" date="2016" name="Nat. Commun.">
        <title>Ectomycorrhizal ecology is imprinted in the genome of the dominant symbiotic fungus Cenococcum geophilum.</title>
        <authorList>
            <consortium name="DOE Joint Genome Institute"/>
            <person name="Peter M."/>
            <person name="Kohler A."/>
            <person name="Ohm R.A."/>
            <person name="Kuo A."/>
            <person name="Krutzmann J."/>
            <person name="Morin E."/>
            <person name="Arend M."/>
            <person name="Barry K.W."/>
            <person name="Binder M."/>
            <person name="Choi C."/>
            <person name="Clum A."/>
            <person name="Copeland A."/>
            <person name="Grisel N."/>
            <person name="Haridas S."/>
            <person name="Kipfer T."/>
            <person name="LaButti K."/>
            <person name="Lindquist E."/>
            <person name="Lipzen A."/>
            <person name="Maire R."/>
            <person name="Meier B."/>
            <person name="Mihaltcheva S."/>
            <person name="Molinier V."/>
            <person name="Murat C."/>
            <person name="Poggeler S."/>
            <person name="Quandt C.A."/>
            <person name="Sperisen C."/>
            <person name="Tritt A."/>
            <person name="Tisserant E."/>
            <person name="Crous P.W."/>
            <person name="Henrissat B."/>
            <person name="Nehls U."/>
            <person name="Egli S."/>
            <person name="Spatafora J.W."/>
            <person name="Grigoriev I.V."/>
            <person name="Martin F.M."/>
        </authorList>
    </citation>
    <scope>NUCLEOTIDE SEQUENCE [LARGE SCALE GENOMIC DNA]</scope>
    <source>
        <strain evidence="1 2">CBS 207.34</strain>
    </source>
</reference>
<proteinExistence type="predicted"/>
<accession>A0A8E2JRK6</accession>
<evidence type="ECO:0000313" key="1">
    <source>
        <dbReference type="EMBL" id="OCL06929.1"/>
    </source>
</evidence>
<organism evidence="1 2">
    <name type="scientific">Glonium stellatum</name>
    <dbReference type="NCBI Taxonomy" id="574774"/>
    <lineage>
        <taxon>Eukaryota</taxon>
        <taxon>Fungi</taxon>
        <taxon>Dikarya</taxon>
        <taxon>Ascomycota</taxon>
        <taxon>Pezizomycotina</taxon>
        <taxon>Dothideomycetes</taxon>
        <taxon>Pleosporomycetidae</taxon>
        <taxon>Gloniales</taxon>
        <taxon>Gloniaceae</taxon>
        <taxon>Glonium</taxon>
    </lineage>
</organism>
<sequence>MEWTVRVEAGGEEQELACWARRGVWGVAAEEERWRWIVESGIVLGEGWGAGSVRCGCVFSLAWVRARVDVKVNLWYKLACKITKKRYLSDLDKHDDLYAFSSSSSSSSLHDPSTQPSNAFAMAPFALSSSPIPPQSLYTTPIFPYLQHPASFPSGGSSTSPFSTLDIPRTAVYASPASSCALNSLSRPSIS</sequence>
<protein>
    <submittedName>
        <fullName evidence="1">Uncharacterized protein</fullName>
    </submittedName>
</protein>
<gene>
    <name evidence="1" type="ORF">AOQ84DRAFT_440507</name>
</gene>
<dbReference type="Proteomes" id="UP000250140">
    <property type="component" value="Unassembled WGS sequence"/>
</dbReference>
<name>A0A8E2JRK6_9PEZI</name>